<evidence type="ECO:0000256" key="2">
    <source>
        <dbReference type="ARBA" id="ARBA00022692"/>
    </source>
</evidence>
<evidence type="ECO:0000256" key="3">
    <source>
        <dbReference type="ARBA" id="ARBA00022989"/>
    </source>
</evidence>
<evidence type="ECO:0000313" key="9">
    <source>
        <dbReference type="Proteomes" id="UP000887568"/>
    </source>
</evidence>
<evidence type="ECO:0000313" key="8">
    <source>
        <dbReference type="EnsemblMetazoa" id="XP_038048517.1"/>
    </source>
</evidence>
<feature type="transmembrane region" description="Helical" evidence="6">
    <location>
        <begin position="130"/>
        <end position="149"/>
    </location>
</feature>
<reference evidence="8" key="1">
    <citation type="submission" date="2022-11" db="UniProtKB">
        <authorList>
            <consortium name="EnsemblMetazoa"/>
        </authorList>
    </citation>
    <scope>IDENTIFICATION</scope>
</reference>
<dbReference type="PANTHER" id="PTHR13439">
    <property type="entry name" value="CT120 PROTEIN"/>
    <property type="match status" value="1"/>
</dbReference>
<feature type="domain" description="TLC" evidence="7">
    <location>
        <begin position="55"/>
        <end position="255"/>
    </location>
</feature>
<name>A0A913Z9T2_PATMI</name>
<dbReference type="AlphaFoldDB" id="A0A913Z9T2"/>
<dbReference type="GeneID" id="119722459"/>
<feature type="transmembrane region" description="Helical" evidence="6">
    <location>
        <begin position="98"/>
        <end position="118"/>
    </location>
</feature>
<feature type="transmembrane region" description="Helical" evidence="6">
    <location>
        <begin position="184"/>
        <end position="208"/>
    </location>
</feature>
<comment type="subcellular location">
    <subcellularLocation>
        <location evidence="1">Membrane</location>
        <topology evidence="1">Multi-pass membrane protein</topology>
    </subcellularLocation>
</comment>
<keyword evidence="3 6" id="KW-1133">Transmembrane helix</keyword>
<dbReference type="PROSITE" id="PS50922">
    <property type="entry name" value="TLC"/>
    <property type="match status" value="1"/>
</dbReference>
<dbReference type="EnsemblMetazoa" id="XM_038192590.1">
    <property type="protein sequence ID" value="XP_038048518.1"/>
    <property type="gene ID" value="LOC119722459"/>
</dbReference>
<dbReference type="GO" id="GO:0055088">
    <property type="term" value="P:lipid homeostasis"/>
    <property type="evidence" value="ECO:0007669"/>
    <property type="project" value="TreeGrafter"/>
</dbReference>
<dbReference type="Pfam" id="PF03798">
    <property type="entry name" value="TRAM_LAG1_CLN8"/>
    <property type="match status" value="1"/>
</dbReference>
<feature type="transmembrane region" description="Helical" evidence="6">
    <location>
        <begin position="20"/>
        <end position="43"/>
    </location>
</feature>
<protein>
    <recommendedName>
        <fullName evidence="7">TLC domain-containing protein</fullName>
    </recommendedName>
</protein>
<dbReference type="PANTHER" id="PTHR13439:SF0">
    <property type="entry name" value="TOPOISOMERASE I DAMAGE AFFECTED PROTEIN 4"/>
    <property type="match status" value="1"/>
</dbReference>
<dbReference type="InterPro" id="IPR006634">
    <property type="entry name" value="TLC-dom"/>
</dbReference>
<dbReference type="RefSeq" id="XP_038048517.1">
    <property type="nucleotide sequence ID" value="XM_038192589.1"/>
</dbReference>
<dbReference type="OMA" id="MPVYYSH"/>
<evidence type="ECO:0000259" key="7">
    <source>
        <dbReference type="PROSITE" id="PS50922"/>
    </source>
</evidence>
<keyword evidence="4 5" id="KW-0472">Membrane</keyword>
<dbReference type="SMART" id="SM00724">
    <property type="entry name" value="TLC"/>
    <property type="match status" value="1"/>
</dbReference>
<evidence type="ECO:0000256" key="1">
    <source>
        <dbReference type="ARBA" id="ARBA00004141"/>
    </source>
</evidence>
<keyword evidence="2 5" id="KW-0812">Transmembrane</keyword>
<proteinExistence type="predicted"/>
<dbReference type="GO" id="GO:0016020">
    <property type="term" value="C:membrane"/>
    <property type="evidence" value="ECO:0007669"/>
    <property type="project" value="UniProtKB-SubCell"/>
</dbReference>
<dbReference type="InterPro" id="IPR050846">
    <property type="entry name" value="TLCD"/>
</dbReference>
<accession>A0A913Z9T2</accession>
<dbReference type="RefSeq" id="XP_038048518.1">
    <property type="nucleotide sequence ID" value="XM_038192590.1"/>
</dbReference>
<dbReference type="OrthoDB" id="10266980at2759"/>
<sequence length="272" mass="31534">MESPNATEHQHPWEFSSEYLPALFASFLFFFTLMFLVSPLLSAKYSRTYKGMSSFDKANWNTRTVSNINAVIVSVLSIYLLVTDDSISSDKVWGTSQLARWNVCIICGFLIADLIVMLRWFPLSESWQYLIHHFVVLYPFLNNVVYGVLTFFANYRITTECSTLFVNLRWFMSVHEYKSNKWYVINGLMMTATFFLCRIAFIPLYYVFVYHDVSRAVATLPLSFIIAWLPSGMIMDVLNFYWCGKMYNGARKALWGTSKPKGAPVRNRVKGE</sequence>
<keyword evidence="9" id="KW-1185">Reference proteome</keyword>
<evidence type="ECO:0000256" key="4">
    <source>
        <dbReference type="ARBA" id="ARBA00023136"/>
    </source>
</evidence>
<dbReference type="Proteomes" id="UP000887568">
    <property type="component" value="Unplaced"/>
</dbReference>
<organism evidence="8 9">
    <name type="scientific">Patiria miniata</name>
    <name type="common">Bat star</name>
    <name type="synonym">Asterina miniata</name>
    <dbReference type="NCBI Taxonomy" id="46514"/>
    <lineage>
        <taxon>Eukaryota</taxon>
        <taxon>Metazoa</taxon>
        <taxon>Echinodermata</taxon>
        <taxon>Eleutherozoa</taxon>
        <taxon>Asterozoa</taxon>
        <taxon>Asteroidea</taxon>
        <taxon>Valvatacea</taxon>
        <taxon>Valvatida</taxon>
        <taxon>Asterinidae</taxon>
        <taxon>Patiria</taxon>
    </lineage>
</organism>
<feature type="transmembrane region" description="Helical" evidence="6">
    <location>
        <begin position="220"/>
        <end position="242"/>
    </location>
</feature>
<evidence type="ECO:0000256" key="5">
    <source>
        <dbReference type="PROSITE-ProRule" id="PRU00205"/>
    </source>
</evidence>
<evidence type="ECO:0000256" key="6">
    <source>
        <dbReference type="SAM" id="Phobius"/>
    </source>
</evidence>
<dbReference type="EnsemblMetazoa" id="XM_038192589.1">
    <property type="protein sequence ID" value="XP_038048517.1"/>
    <property type="gene ID" value="LOC119722459"/>
</dbReference>
<dbReference type="GO" id="GO:0005783">
    <property type="term" value="C:endoplasmic reticulum"/>
    <property type="evidence" value="ECO:0007669"/>
    <property type="project" value="TreeGrafter"/>
</dbReference>